<evidence type="ECO:0000256" key="1">
    <source>
        <dbReference type="SAM" id="Coils"/>
    </source>
</evidence>
<evidence type="ECO:0000256" key="2">
    <source>
        <dbReference type="SAM" id="Phobius"/>
    </source>
</evidence>
<sequence length="299" mass="33939">MIPEQILNFLNLLSRGILALFTSLKGLIIIASALLVWLVISLTFEILQQKRLAAAGNTKLNWFEIFIRSLKMFTEKLFAVSTYLPVVIMTIFIALGISALTQSVFQIKDFVDNTKKIQELNTALKHLDRQYQTAKIRVENITGENLYLKISFYDFYGKEVKTQLVKLKGREFFIDSLVCNFQYSQIENGEKINLTIPYKIFSDQIPPEKGINLLGTDSEGIPFVYKRNPEDLYGITESEFSETLKTLAEILESDKAAKEKGIIRSIYGNAIHKRPETPGEEFILWTLQSGGLNLAPPAL</sequence>
<dbReference type="Proteomes" id="UP000823638">
    <property type="component" value="Unassembled WGS sequence"/>
</dbReference>
<evidence type="ECO:0000313" key="4">
    <source>
        <dbReference type="Proteomes" id="UP000823638"/>
    </source>
</evidence>
<reference evidence="3" key="2">
    <citation type="journal article" date="2021" name="PeerJ">
        <title>Extensive microbial diversity within the chicken gut microbiome revealed by metagenomics and culture.</title>
        <authorList>
            <person name="Gilroy R."/>
            <person name="Ravi A."/>
            <person name="Getino M."/>
            <person name="Pursley I."/>
            <person name="Horton D.L."/>
            <person name="Alikhan N.F."/>
            <person name="Baker D."/>
            <person name="Gharbi K."/>
            <person name="Hall N."/>
            <person name="Watson M."/>
            <person name="Adriaenssens E.M."/>
            <person name="Foster-Nyarko E."/>
            <person name="Jarju S."/>
            <person name="Secka A."/>
            <person name="Antonio M."/>
            <person name="Oren A."/>
            <person name="Chaudhuri R.R."/>
            <person name="La Ragione R."/>
            <person name="Hildebrand F."/>
            <person name="Pallen M.J."/>
        </authorList>
    </citation>
    <scope>NUCLEOTIDE SEQUENCE</scope>
    <source>
        <strain evidence="3">10532</strain>
    </source>
</reference>
<name>A0A9D9N1P5_9SPIR</name>
<dbReference type="AlphaFoldDB" id="A0A9D9N1P5"/>
<keyword evidence="2" id="KW-0472">Membrane</keyword>
<keyword evidence="2" id="KW-0812">Transmembrane</keyword>
<proteinExistence type="predicted"/>
<feature type="transmembrane region" description="Helical" evidence="2">
    <location>
        <begin position="17"/>
        <end position="40"/>
    </location>
</feature>
<keyword evidence="2" id="KW-1133">Transmembrane helix</keyword>
<feature type="coiled-coil region" evidence="1">
    <location>
        <begin position="117"/>
        <end position="144"/>
    </location>
</feature>
<reference evidence="3" key="1">
    <citation type="submission" date="2020-10" db="EMBL/GenBank/DDBJ databases">
        <authorList>
            <person name="Gilroy R."/>
        </authorList>
    </citation>
    <scope>NUCLEOTIDE SEQUENCE</scope>
    <source>
        <strain evidence="3">10532</strain>
    </source>
</reference>
<gene>
    <name evidence="3" type="ORF">IAA81_03105</name>
</gene>
<evidence type="ECO:0000313" key="3">
    <source>
        <dbReference type="EMBL" id="MBO8457201.1"/>
    </source>
</evidence>
<accession>A0A9D9N1P5</accession>
<comment type="caution">
    <text evidence="3">The sequence shown here is derived from an EMBL/GenBank/DDBJ whole genome shotgun (WGS) entry which is preliminary data.</text>
</comment>
<dbReference type="EMBL" id="JADIMM010000037">
    <property type="protein sequence ID" value="MBO8457201.1"/>
    <property type="molecule type" value="Genomic_DNA"/>
</dbReference>
<protein>
    <submittedName>
        <fullName evidence="3">Uncharacterized protein</fullName>
    </submittedName>
</protein>
<organism evidence="3 4">
    <name type="scientific">Candidatus Gallitreponema excrementavium</name>
    <dbReference type="NCBI Taxonomy" id="2840840"/>
    <lineage>
        <taxon>Bacteria</taxon>
        <taxon>Pseudomonadati</taxon>
        <taxon>Spirochaetota</taxon>
        <taxon>Spirochaetia</taxon>
        <taxon>Spirochaetales</taxon>
        <taxon>Candidatus Gallitreponema</taxon>
    </lineage>
</organism>
<keyword evidence="1" id="KW-0175">Coiled coil</keyword>
<feature type="transmembrane region" description="Helical" evidence="2">
    <location>
        <begin position="77"/>
        <end position="100"/>
    </location>
</feature>